<dbReference type="EMBL" id="FOXU01000003">
    <property type="protein sequence ID" value="SFQ46999.1"/>
    <property type="molecule type" value="Genomic_DNA"/>
</dbReference>
<dbReference type="PANTHER" id="PTHR37306">
    <property type="entry name" value="COLICIN V PRODUCTION PROTEIN"/>
    <property type="match status" value="1"/>
</dbReference>
<keyword evidence="3 5" id="KW-1133">Transmembrane helix</keyword>
<evidence type="ECO:0000313" key="7">
    <source>
        <dbReference type="Proteomes" id="UP000198734"/>
    </source>
</evidence>
<dbReference type="AlphaFoldDB" id="A0A1I5YS14"/>
<dbReference type="InterPro" id="IPR003825">
    <property type="entry name" value="Colicin-V_CvpA"/>
</dbReference>
<gene>
    <name evidence="6" type="ORF">SAMN05421670_2209</name>
</gene>
<name>A0A1I5YS14_9BACI</name>
<evidence type="ECO:0000256" key="2">
    <source>
        <dbReference type="ARBA" id="ARBA00022692"/>
    </source>
</evidence>
<evidence type="ECO:0000313" key="6">
    <source>
        <dbReference type="EMBL" id="SFQ46999.1"/>
    </source>
</evidence>
<evidence type="ECO:0000256" key="1">
    <source>
        <dbReference type="ARBA" id="ARBA00004141"/>
    </source>
</evidence>
<keyword evidence="4 5" id="KW-0472">Membrane</keyword>
<keyword evidence="2 5" id="KW-0812">Transmembrane</keyword>
<comment type="subcellular location">
    <subcellularLocation>
        <location evidence="1">Membrane</location>
        <topology evidence="1">Multi-pass membrane protein</topology>
    </subcellularLocation>
</comment>
<feature type="transmembrane region" description="Helical" evidence="5">
    <location>
        <begin position="27"/>
        <end position="43"/>
    </location>
</feature>
<protein>
    <submittedName>
        <fullName evidence="6">Uncharacterized membrane protein, required for colicin V production</fullName>
    </submittedName>
</protein>
<feature type="transmembrane region" description="Helical" evidence="5">
    <location>
        <begin position="81"/>
        <end position="105"/>
    </location>
</feature>
<dbReference type="Pfam" id="PF02674">
    <property type="entry name" value="Colicin_V"/>
    <property type="match status" value="1"/>
</dbReference>
<feature type="transmembrane region" description="Helical" evidence="5">
    <location>
        <begin position="117"/>
        <end position="141"/>
    </location>
</feature>
<dbReference type="Proteomes" id="UP000198734">
    <property type="component" value="Unassembled WGS sequence"/>
</dbReference>
<dbReference type="RefSeq" id="WP_093536944.1">
    <property type="nucleotide sequence ID" value="NZ_CP183885.1"/>
</dbReference>
<proteinExistence type="predicted"/>
<dbReference type="OrthoDB" id="1809613at2"/>
<sequence>MLDIIILILLVGGLITGAKRGLIVQLIHMTGFIIALVVAYSYYKPLADKFVLWIPFPAVTAGAKLTIAVESLDLAQTFYRIIAFALIFIVVKFALQMIASMFDFLKYLPILGFISNMVGAVLGLIEFYFIMFVLLYVLALLPIDMIQNLISGSVLTGWMLEHTPILSEMVKNWWYIYIEK</sequence>
<dbReference type="GO" id="GO:0016020">
    <property type="term" value="C:membrane"/>
    <property type="evidence" value="ECO:0007669"/>
    <property type="project" value="UniProtKB-SubCell"/>
</dbReference>
<feature type="transmembrane region" description="Helical" evidence="5">
    <location>
        <begin position="50"/>
        <end position="69"/>
    </location>
</feature>
<accession>A0A1I5YS14</accession>
<dbReference type="STRING" id="126156.SAMN05421670_2209"/>
<keyword evidence="7" id="KW-1185">Reference proteome</keyword>
<dbReference type="GO" id="GO:0009403">
    <property type="term" value="P:toxin biosynthetic process"/>
    <property type="evidence" value="ECO:0007669"/>
    <property type="project" value="InterPro"/>
</dbReference>
<reference evidence="7" key="1">
    <citation type="submission" date="2016-10" db="EMBL/GenBank/DDBJ databases">
        <authorList>
            <person name="Varghese N."/>
            <person name="Submissions S."/>
        </authorList>
    </citation>
    <scope>NUCLEOTIDE SEQUENCE [LARGE SCALE GENOMIC DNA]</scope>
    <source>
        <strain evidence="7">DSM 11706</strain>
    </source>
</reference>
<organism evidence="6 7">
    <name type="scientific">Psychrobacillus psychrotolerans</name>
    <dbReference type="NCBI Taxonomy" id="126156"/>
    <lineage>
        <taxon>Bacteria</taxon>
        <taxon>Bacillati</taxon>
        <taxon>Bacillota</taxon>
        <taxon>Bacilli</taxon>
        <taxon>Bacillales</taxon>
        <taxon>Bacillaceae</taxon>
        <taxon>Psychrobacillus</taxon>
    </lineage>
</organism>
<dbReference type="PANTHER" id="PTHR37306:SF1">
    <property type="entry name" value="COLICIN V PRODUCTION PROTEIN"/>
    <property type="match status" value="1"/>
</dbReference>
<evidence type="ECO:0000256" key="5">
    <source>
        <dbReference type="SAM" id="Phobius"/>
    </source>
</evidence>
<evidence type="ECO:0000256" key="4">
    <source>
        <dbReference type="ARBA" id="ARBA00023136"/>
    </source>
</evidence>
<evidence type="ECO:0000256" key="3">
    <source>
        <dbReference type="ARBA" id="ARBA00022989"/>
    </source>
</evidence>